<protein>
    <submittedName>
        <fullName evidence="10">M3 family oligoendopeptidase</fullName>
        <ecNumber evidence="10">3.4.-.-</ecNumber>
    </submittedName>
</protein>
<dbReference type="PANTHER" id="PTHR34217:SF1">
    <property type="entry name" value="CARBOXYPEPTIDASE 1"/>
    <property type="match status" value="1"/>
</dbReference>
<evidence type="ECO:0000256" key="5">
    <source>
        <dbReference type="ARBA" id="ARBA00023049"/>
    </source>
</evidence>
<evidence type="ECO:0000256" key="7">
    <source>
        <dbReference type="SAM" id="Coils"/>
    </source>
</evidence>
<organism evidence="10 11">
    <name type="scientific">Marinicrinis lubricantis</name>
    <dbReference type="NCBI Taxonomy" id="2086470"/>
    <lineage>
        <taxon>Bacteria</taxon>
        <taxon>Bacillati</taxon>
        <taxon>Bacillota</taxon>
        <taxon>Bacilli</taxon>
        <taxon>Bacillales</taxon>
        <taxon>Paenibacillaceae</taxon>
    </lineage>
</organism>
<feature type="domain" description="Oligopeptidase F N-terminal" evidence="9">
    <location>
        <begin position="114"/>
        <end position="181"/>
    </location>
</feature>
<accession>A0ABW1IPK7</accession>
<keyword evidence="7" id="KW-0175">Coiled coil</keyword>
<dbReference type="GO" id="GO:0016787">
    <property type="term" value="F:hydrolase activity"/>
    <property type="evidence" value="ECO:0007669"/>
    <property type="project" value="UniProtKB-KW"/>
</dbReference>
<dbReference type="Pfam" id="PF01432">
    <property type="entry name" value="Peptidase_M3"/>
    <property type="match status" value="1"/>
</dbReference>
<dbReference type="Proteomes" id="UP001596250">
    <property type="component" value="Unassembled WGS sequence"/>
</dbReference>
<evidence type="ECO:0000256" key="2">
    <source>
        <dbReference type="ARBA" id="ARBA00022723"/>
    </source>
</evidence>
<evidence type="ECO:0000256" key="6">
    <source>
        <dbReference type="RuleBase" id="RU003435"/>
    </source>
</evidence>
<comment type="caution">
    <text evidence="10">The sequence shown here is derived from an EMBL/GenBank/DDBJ whole genome shotgun (WGS) entry which is preliminary data.</text>
</comment>
<keyword evidence="11" id="KW-1185">Reference proteome</keyword>
<dbReference type="InterPro" id="IPR001567">
    <property type="entry name" value="Pept_M3A_M3B_dom"/>
</dbReference>
<dbReference type="InterPro" id="IPR013647">
    <property type="entry name" value="OligopepF_N_dom"/>
</dbReference>
<dbReference type="NCBIfam" id="TIGR02290">
    <property type="entry name" value="M3_fam_3"/>
    <property type="match status" value="1"/>
</dbReference>
<keyword evidence="1 6" id="KW-0645">Protease</keyword>
<evidence type="ECO:0000259" key="9">
    <source>
        <dbReference type="Pfam" id="PF08439"/>
    </source>
</evidence>
<evidence type="ECO:0000256" key="3">
    <source>
        <dbReference type="ARBA" id="ARBA00022801"/>
    </source>
</evidence>
<dbReference type="Pfam" id="PF08439">
    <property type="entry name" value="Peptidase_M3_N"/>
    <property type="match status" value="1"/>
</dbReference>
<dbReference type="RefSeq" id="WP_379894342.1">
    <property type="nucleotide sequence ID" value="NZ_CBCSCT010000058.1"/>
</dbReference>
<comment type="cofactor">
    <cofactor evidence="6">
        <name>Zn(2+)</name>
        <dbReference type="ChEBI" id="CHEBI:29105"/>
    </cofactor>
    <text evidence="6">Binds 1 zinc ion.</text>
</comment>
<gene>
    <name evidence="10" type="ORF">ACFPXP_11400</name>
</gene>
<keyword evidence="5 6" id="KW-0482">Metalloprotease</keyword>
<dbReference type="SUPFAM" id="SSF55486">
    <property type="entry name" value="Metalloproteases ('zincins'), catalytic domain"/>
    <property type="match status" value="1"/>
</dbReference>
<dbReference type="PANTHER" id="PTHR34217">
    <property type="entry name" value="METAL-DEPENDENT CARBOXYPEPTIDASE"/>
    <property type="match status" value="1"/>
</dbReference>
<dbReference type="InterPro" id="IPR011977">
    <property type="entry name" value="Pept_M3B_clade3"/>
</dbReference>
<comment type="similarity">
    <text evidence="6">Belongs to the peptidase M3 family.</text>
</comment>
<keyword evidence="2 6" id="KW-0479">Metal-binding</keyword>
<dbReference type="InterPro" id="IPR001333">
    <property type="entry name" value="Peptidase_M32_Taq"/>
</dbReference>
<dbReference type="EMBL" id="JBHSQV010000147">
    <property type="protein sequence ID" value="MFC5987018.1"/>
    <property type="molecule type" value="Genomic_DNA"/>
</dbReference>
<evidence type="ECO:0000313" key="11">
    <source>
        <dbReference type="Proteomes" id="UP001596250"/>
    </source>
</evidence>
<dbReference type="EC" id="3.4.-.-" evidence="10"/>
<evidence type="ECO:0000256" key="1">
    <source>
        <dbReference type="ARBA" id="ARBA00022670"/>
    </source>
</evidence>
<reference evidence="11" key="1">
    <citation type="journal article" date="2019" name="Int. J. Syst. Evol. Microbiol.">
        <title>The Global Catalogue of Microorganisms (GCM) 10K type strain sequencing project: providing services to taxonomists for standard genome sequencing and annotation.</title>
        <authorList>
            <consortium name="The Broad Institute Genomics Platform"/>
            <consortium name="The Broad Institute Genome Sequencing Center for Infectious Disease"/>
            <person name="Wu L."/>
            <person name="Ma J."/>
        </authorList>
    </citation>
    <scope>NUCLEOTIDE SEQUENCE [LARGE SCALE GENOMIC DNA]</scope>
    <source>
        <strain evidence="11">CCM 8749</strain>
    </source>
</reference>
<dbReference type="InterPro" id="IPR034006">
    <property type="entry name" value="M3B_PepF_2"/>
</dbReference>
<proteinExistence type="inferred from homology"/>
<dbReference type="CDD" id="cd09607">
    <property type="entry name" value="M3B_PepF"/>
    <property type="match status" value="1"/>
</dbReference>
<evidence type="ECO:0000259" key="8">
    <source>
        <dbReference type="Pfam" id="PF01432"/>
    </source>
</evidence>
<name>A0ABW1IPK7_9BACL</name>
<dbReference type="InterPro" id="IPR042088">
    <property type="entry name" value="OligoPept_F_C"/>
</dbReference>
<sequence>MTLNHPLQQTWDLESIFPGKSGSAELKTFLASMAQQLEEFHSSLQQQEQPEAGFMITKVQELQELQNQLREAESFTSCLSAENMNDGQAVKLGAKVKEMIAGYETALSLFDQLLLKMEDDAFQSLLEEETMKPVSFAVKERRIQAKDKMDAKREALLQDLALDGYHGWAEHYNTIVGRLSFELEQDGKLLKLSAGQAANKLNSAERKVRVRMFEEWEKVWKEHGDLFSDTLNRLAGFRLQIYKHRGWESVLKEPLEMNRMQQATLDTIWNVIEQNKPRFITYLRKKASLMGLQRLSWVDVEAPVGKAKRSFSYDDGADFIVEQFEKFSPKMAEFAQLAFHESWIEAEDRSGKRPGGFCTSFPIRKQSRIFMTYEGSASNVSTLAHELGHAYHQYVMDDMPPLTQNYAMNVAETASTFAEMIVSDAAVKAAADDEERLYLLDDKLQRAIAFYMNIHARFLFETRFYEQRKEGVLSAEELSELMLGAQKEAYLDELAAYHPNFWASKLHFYLTDVPFYNFPYTFGYMFSAGIYALAEQEGHTFEDKYVSLLRDTGRMTVEELAQKHLQVDLTKPEFWQRAIDVTYRDVELFIKLAEQQA</sequence>
<dbReference type="Gene3D" id="1.20.140.70">
    <property type="entry name" value="Oligopeptidase f, N-terminal domain"/>
    <property type="match status" value="1"/>
</dbReference>
<dbReference type="Gene3D" id="1.10.1370.20">
    <property type="entry name" value="Oligoendopeptidase f, C-terminal domain"/>
    <property type="match status" value="1"/>
</dbReference>
<evidence type="ECO:0000313" key="10">
    <source>
        <dbReference type="EMBL" id="MFC5987018.1"/>
    </source>
</evidence>
<keyword evidence="3 6" id="KW-0378">Hydrolase</keyword>
<feature type="domain" description="Peptidase M3A/M3B catalytic" evidence="8">
    <location>
        <begin position="202"/>
        <end position="579"/>
    </location>
</feature>
<feature type="coiled-coil region" evidence="7">
    <location>
        <begin position="55"/>
        <end position="82"/>
    </location>
</feature>
<evidence type="ECO:0000256" key="4">
    <source>
        <dbReference type="ARBA" id="ARBA00022833"/>
    </source>
</evidence>
<keyword evidence="4 6" id="KW-0862">Zinc</keyword>